<protein>
    <submittedName>
        <fullName evidence="1">Uncharacterized protein</fullName>
    </submittedName>
</protein>
<name>A0A0A0KFL5_CUCSA</name>
<reference evidence="1 2" key="3">
    <citation type="journal article" date="2010" name="BMC Genomics">
        <title>Transcriptome sequencing and comparative analysis of cucumber flowers with different sex types.</title>
        <authorList>
            <person name="Guo S."/>
            <person name="Zheng Y."/>
            <person name="Joung J.G."/>
            <person name="Liu S."/>
            <person name="Zhang Z."/>
            <person name="Crasta O.R."/>
            <person name="Sobral B.W."/>
            <person name="Xu Y."/>
            <person name="Huang S."/>
            <person name="Fei Z."/>
        </authorList>
    </citation>
    <scope>NUCLEOTIDE SEQUENCE [LARGE SCALE GENOMIC DNA]</scope>
    <source>
        <strain evidence="2">cv. 9930</strain>
    </source>
</reference>
<proteinExistence type="predicted"/>
<sequence length="102" mass="11259">MSVGMGIGGSLQIVPMDLSDNTLCDLLVQHVMKHCQTVLQIDATYEGFIDGSIEIGMNGKTYSFKLKLKIKVGDAYVIKPVLVKIFFPFIGLPSIVSFEYLE</sequence>
<evidence type="ECO:0000313" key="1">
    <source>
        <dbReference type="EMBL" id="KGN48343.1"/>
    </source>
</evidence>
<reference evidence="1 2" key="2">
    <citation type="journal article" date="2009" name="PLoS ONE">
        <title>An integrated genetic and cytogenetic map of the cucumber genome.</title>
        <authorList>
            <person name="Ren Y."/>
            <person name="Zhang Z."/>
            <person name="Liu J."/>
            <person name="Staub J.E."/>
            <person name="Han Y."/>
            <person name="Cheng Z."/>
            <person name="Li X."/>
            <person name="Lu J."/>
            <person name="Miao H."/>
            <person name="Kang H."/>
            <person name="Xie B."/>
            <person name="Gu X."/>
            <person name="Wang X."/>
            <person name="Du Y."/>
            <person name="Jin W."/>
            <person name="Huang S."/>
        </authorList>
    </citation>
    <scope>NUCLEOTIDE SEQUENCE [LARGE SCALE GENOMIC DNA]</scope>
    <source>
        <strain evidence="2">cv. 9930</strain>
    </source>
</reference>
<keyword evidence="2" id="KW-1185">Reference proteome</keyword>
<gene>
    <name evidence="1" type="ORF">Csa_6G483250</name>
</gene>
<accession>A0A0A0KFL5</accession>
<dbReference type="AlphaFoldDB" id="A0A0A0KFL5"/>
<dbReference type="EMBL" id="CM002927">
    <property type="protein sequence ID" value="KGN48343.1"/>
    <property type="molecule type" value="Genomic_DNA"/>
</dbReference>
<organism evidence="1 2">
    <name type="scientific">Cucumis sativus</name>
    <name type="common">Cucumber</name>
    <dbReference type="NCBI Taxonomy" id="3659"/>
    <lineage>
        <taxon>Eukaryota</taxon>
        <taxon>Viridiplantae</taxon>
        <taxon>Streptophyta</taxon>
        <taxon>Embryophyta</taxon>
        <taxon>Tracheophyta</taxon>
        <taxon>Spermatophyta</taxon>
        <taxon>Magnoliopsida</taxon>
        <taxon>eudicotyledons</taxon>
        <taxon>Gunneridae</taxon>
        <taxon>Pentapetalae</taxon>
        <taxon>rosids</taxon>
        <taxon>fabids</taxon>
        <taxon>Cucurbitales</taxon>
        <taxon>Cucurbitaceae</taxon>
        <taxon>Benincaseae</taxon>
        <taxon>Cucumis</taxon>
    </lineage>
</organism>
<dbReference type="Gramene" id="KGN48343">
    <property type="protein sequence ID" value="KGN48343"/>
    <property type="gene ID" value="Csa_6G483250"/>
</dbReference>
<reference evidence="1 2" key="1">
    <citation type="journal article" date="2009" name="Nat. Genet.">
        <title>The genome of the cucumber, Cucumis sativus L.</title>
        <authorList>
            <person name="Huang S."/>
            <person name="Li R."/>
            <person name="Zhang Z."/>
            <person name="Li L."/>
            <person name="Gu X."/>
            <person name="Fan W."/>
            <person name="Lucas W.J."/>
            <person name="Wang X."/>
            <person name="Xie B."/>
            <person name="Ni P."/>
            <person name="Ren Y."/>
            <person name="Zhu H."/>
            <person name="Li J."/>
            <person name="Lin K."/>
            <person name="Jin W."/>
            <person name="Fei Z."/>
            <person name="Li G."/>
            <person name="Staub J."/>
            <person name="Kilian A."/>
            <person name="van der Vossen E.A."/>
            <person name="Wu Y."/>
            <person name="Guo J."/>
            <person name="He J."/>
            <person name="Jia Z."/>
            <person name="Ren Y."/>
            <person name="Tian G."/>
            <person name="Lu Y."/>
            <person name="Ruan J."/>
            <person name="Qian W."/>
            <person name="Wang M."/>
            <person name="Huang Q."/>
            <person name="Li B."/>
            <person name="Xuan Z."/>
            <person name="Cao J."/>
            <person name="Asan"/>
            <person name="Wu Z."/>
            <person name="Zhang J."/>
            <person name="Cai Q."/>
            <person name="Bai Y."/>
            <person name="Zhao B."/>
            <person name="Han Y."/>
            <person name="Li Y."/>
            <person name="Li X."/>
            <person name="Wang S."/>
            <person name="Shi Q."/>
            <person name="Liu S."/>
            <person name="Cho W.K."/>
            <person name="Kim J.Y."/>
            <person name="Xu Y."/>
            <person name="Heller-Uszynska K."/>
            <person name="Miao H."/>
            <person name="Cheng Z."/>
            <person name="Zhang S."/>
            <person name="Wu J."/>
            <person name="Yang Y."/>
            <person name="Kang H."/>
            <person name="Li M."/>
            <person name="Liang H."/>
            <person name="Ren X."/>
            <person name="Shi Z."/>
            <person name="Wen M."/>
            <person name="Jian M."/>
            <person name="Yang H."/>
            <person name="Zhang G."/>
            <person name="Yang Z."/>
            <person name="Chen R."/>
            <person name="Liu S."/>
            <person name="Li J."/>
            <person name="Ma L."/>
            <person name="Liu H."/>
            <person name="Zhou Y."/>
            <person name="Zhao J."/>
            <person name="Fang X."/>
            <person name="Li G."/>
            <person name="Fang L."/>
            <person name="Li Y."/>
            <person name="Liu D."/>
            <person name="Zheng H."/>
            <person name="Zhang Y."/>
            <person name="Qin N."/>
            <person name="Li Z."/>
            <person name="Yang G."/>
            <person name="Yang S."/>
            <person name="Bolund L."/>
            <person name="Kristiansen K."/>
            <person name="Zheng H."/>
            <person name="Li S."/>
            <person name="Zhang X."/>
            <person name="Yang H."/>
            <person name="Wang J."/>
            <person name="Sun R."/>
            <person name="Zhang B."/>
            <person name="Jiang S."/>
            <person name="Wang J."/>
            <person name="Du Y."/>
            <person name="Li S."/>
        </authorList>
    </citation>
    <scope>NUCLEOTIDE SEQUENCE [LARGE SCALE GENOMIC DNA]</scope>
    <source>
        <strain evidence="2">cv. 9930</strain>
    </source>
</reference>
<dbReference type="Proteomes" id="UP000029981">
    <property type="component" value="Chromosome 6"/>
</dbReference>
<reference evidence="1 2" key="4">
    <citation type="journal article" date="2011" name="BMC Genomics">
        <title>RNA-Seq improves annotation of protein-coding genes in the cucumber genome.</title>
        <authorList>
            <person name="Li Z."/>
            <person name="Zhang Z."/>
            <person name="Yan P."/>
            <person name="Huang S."/>
            <person name="Fei Z."/>
            <person name="Lin K."/>
        </authorList>
    </citation>
    <scope>NUCLEOTIDE SEQUENCE [LARGE SCALE GENOMIC DNA]</scope>
    <source>
        <strain evidence="2">cv. 9930</strain>
    </source>
</reference>
<evidence type="ECO:0000313" key="2">
    <source>
        <dbReference type="Proteomes" id="UP000029981"/>
    </source>
</evidence>